<comment type="caution">
    <text evidence="1">The sequence shown here is derived from an EMBL/GenBank/DDBJ whole genome shotgun (WGS) entry which is preliminary data.</text>
</comment>
<dbReference type="Gene3D" id="2.60.40.10">
    <property type="entry name" value="Immunoglobulins"/>
    <property type="match status" value="2"/>
</dbReference>
<accession>A0A5A5R846</accession>
<name>A0A5A5R846_MICAE</name>
<dbReference type="Proteomes" id="UP000323569">
    <property type="component" value="Unassembled WGS sequence"/>
</dbReference>
<dbReference type="EMBL" id="BHVO01000042">
    <property type="protein sequence ID" value="GCA71035.1"/>
    <property type="molecule type" value="Genomic_DNA"/>
</dbReference>
<dbReference type="AlphaFoldDB" id="A0A5A5R846"/>
<protein>
    <submittedName>
        <fullName evidence="1">Uncharacterized protein</fullName>
    </submittedName>
</protein>
<dbReference type="InterPro" id="IPR013783">
    <property type="entry name" value="Ig-like_fold"/>
</dbReference>
<evidence type="ECO:0000313" key="2">
    <source>
        <dbReference type="Proteomes" id="UP000323569"/>
    </source>
</evidence>
<proteinExistence type="predicted"/>
<gene>
    <name evidence="1" type="ORF">MiYa_02572</name>
</gene>
<evidence type="ECO:0000313" key="1">
    <source>
        <dbReference type="EMBL" id="GCA71035.1"/>
    </source>
</evidence>
<sequence>MMTNSLSVGLKTLLTLIMAFFVVFVNPVKADVSNQVFSTPIVNQKTEGMAIPVLCNPDISQCPASAQLLGTVNNNRGHWNPFLPENNMIEDGPLYYKELELKANGGRHGNGIYAFRFVTNQNLQQTFKADHNRTDSTGKPKLVAGELAHQAQNIIIKVDRDDVYKISFNPSNLTFDVTPHPTYLTKIESVQLNGFVWDDEDMFQKFDETRANHEITKNGDWWEKTIPLKANGGIDFRADGVYQFLFSANHNEDWGFGAYNNGKNTLTGGTGFGSSGGQSRHSAITIQVFEDGNYTLQMNPLEYKFQVKAPEGVRPVKIWNDVNSFQLLGTFYPDVQFDPTKAEHNMEPVGDKIWTKTLQLKPGIYGANFAISGELFLDTMALGAWLESDHPNKLIGRGWHGKPNEPNIFFEVKETGAYRFTYDGAQDQFSIESLSNAPLQPPAVIETLQLVGNFPEPLQAWEPTSTANNMQQIGPHIFSKDVQLEANRKYEYKYNANNWGWLWVFADYELDGYGRDFLGRNPDPAHARIEDLKVYGQLTTHGNPPPLQFTPTASGWYTFTVNLETGAYSVQPSKK</sequence>
<reference evidence="1 2" key="1">
    <citation type="submission" date="2018-09" db="EMBL/GenBank/DDBJ databases">
        <title>Evolutionary history of phycoerythrin pigmentation in the water bloom-forming cyanobacterium Microcystis aeruginosa.</title>
        <authorList>
            <person name="Tanabe Y."/>
            <person name="Tanabe Y."/>
            <person name="Yamaguchi H."/>
        </authorList>
    </citation>
    <scope>NUCLEOTIDE SEQUENCE [LARGE SCALE GENOMIC DNA]</scope>
    <source>
        <strain evidence="1 2">NIES-2519</strain>
    </source>
</reference>
<organism evidence="1 2">
    <name type="scientific">Microcystis aeruginosa NIES-2519</name>
    <dbReference type="NCBI Taxonomy" id="2303981"/>
    <lineage>
        <taxon>Bacteria</taxon>
        <taxon>Bacillati</taxon>
        <taxon>Cyanobacteriota</taxon>
        <taxon>Cyanophyceae</taxon>
        <taxon>Oscillatoriophycideae</taxon>
        <taxon>Chroococcales</taxon>
        <taxon>Microcystaceae</taxon>
        <taxon>Microcystis</taxon>
    </lineage>
</organism>